<evidence type="ECO:0000259" key="2">
    <source>
        <dbReference type="Pfam" id="PF13559"/>
    </source>
</evidence>
<evidence type="ECO:0000313" key="4">
    <source>
        <dbReference type="Proteomes" id="UP000000925"/>
    </source>
</evidence>
<dbReference type="InterPro" id="IPR025403">
    <property type="entry name" value="TgpA-like_C"/>
</dbReference>
<dbReference type="RefSeq" id="WP_013042970.1">
    <property type="nucleotide sequence ID" value="NC_014008.1"/>
</dbReference>
<keyword evidence="1" id="KW-1133">Transmembrane helix</keyword>
<dbReference type="KEGG" id="caa:Caka_1228"/>
<protein>
    <recommendedName>
        <fullName evidence="2">Protein-glutamine gamma-glutamyltransferase-like C-terminal domain-containing protein</fullName>
    </recommendedName>
</protein>
<accession>D5EII2</accession>
<feature type="transmembrane region" description="Helical" evidence="1">
    <location>
        <begin position="128"/>
        <end position="150"/>
    </location>
</feature>
<dbReference type="HOGENOM" id="CLU_498524_0_0_0"/>
<name>D5EII2_CORAD</name>
<sequence length="570" mass="64460">MGNARPPDLKKRKRFRRKRIRQAGEPTAMDLIEEGVHLLRRTSLLAWGVYLCAMAGFIVGFLFFWTEMATSGLAGQVLAPASLGMAGLFLGLKFAQVHFCKGLREALHTEKEAPWGLRVWLRVLRQQTFWQATGLILLPINMALTIPFAWSVAFYQNLYAADPAKEDADVQVFETNWRLARIWHEQNWMLISLLTLVFCLAWLNWLTVLMAVPYLLKTLLGIETVFSRAGVSLLNSTSLFACVLLSYAVTDPLVKASYLLRRHYSEARTTGADIDLQLKHCLSRYRTAGGLSLLLLSLLLAGVGQELSAEQTMQSSGAPVVQSEGGVTVAAGELDRQIDSVLQRREFVWRFPREDTADVEAELGWLTSFFDRLERMQEKFERWLEQLFNEDEKTKKTSEPFDWDNFASLGSVLSYVLIGVFVLVVLYFAVRAIRMYQPLDDVEGALDAGANAVPDLNADDVTADMLPRNEWVELAQQLIAKGEFRLALRAYFLAQLSAFAMEGLVVIRKAKSNREYARELSTRAHGRENLLQLYRSEMRLFESIWYGGRPSGPDEVQQMEAYLTAQGVLS</sequence>
<keyword evidence="4" id="KW-1185">Reference proteome</keyword>
<feature type="transmembrane region" description="Helical" evidence="1">
    <location>
        <begin position="228"/>
        <end position="249"/>
    </location>
</feature>
<feature type="transmembrane region" description="Helical" evidence="1">
    <location>
        <begin position="77"/>
        <end position="95"/>
    </location>
</feature>
<reference evidence="3 4" key="1">
    <citation type="journal article" date="2010" name="Stand. Genomic Sci.">
        <title>Complete genome sequence of Coraliomargarita akajimensis type strain (04OKA010-24).</title>
        <authorList>
            <person name="Mavromatis K."/>
            <person name="Abt B."/>
            <person name="Brambilla E."/>
            <person name="Lapidus A."/>
            <person name="Copeland A."/>
            <person name="Deshpande S."/>
            <person name="Nolan M."/>
            <person name="Lucas S."/>
            <person name="Tice H."/>
            <person name="Cheng J.F."/>
            <person name="Han C."/>
            <person name="Detter J.C."/>
            <person name="Woyke T."/>
            <person name="Goodwin L."/>
            <person name="Pitluck S."/>
            <person name="Held B."/>
            <person name="Brettin T."/>
            <person name="Tapia R."/>
            <person name="Ivanova N."/>
            <person name="Mikhailova N."/>
            <person name="Pati A."/>
            <person name="Liolios K."/>
            <person name="Chen A."/>
            <person name="Palaniappan K."/>
            <person name="Land M."/>
            <person name="Hauser L."/>
            <person name="Chang Y.J."/>
            <person name="Jeffries C.D."/>
            <person name="Rohde M."/>
            <person name="Goker M."/>
            <person name="Bristow J."/>
            <person name="Eisen J.A."/>
            <person name="Markowitz V."/>
            <person name="Hugenholtz P."/>
            <person name="Klenk H.P."/>
            <person name="Kyrpides N.C."/>
        </authorList>
    </citation>
    <scope>NUCLEOTIDE SEQUENCE [LARGE SCALE GENOMIC DNA]</scope>
    <source>
        <strain evidence="4">DSM 45221 / IAM 15411 / JCM 23193 / KCTC 12865</strain>
    </source>
</reference>
<dbReference type="EMBL" id="CP001998">
    <property type="protein sequence ID" value="ADE54248.1"/>
    <property type="molecule type" value="Genomic_DNA"/>
</dbReference>
<dbReference type="Proteomes" id="UP000000925">
    <property type="component" value="Chromosome"/>
</dbReference>
<evidence type="ECO:0000313" key="3">
    <source>
        <dbReference type="EMBL" id="ADE54248.1"/>
    </source>
</evidence>
<gene>
    <name evidence="3" type="ordered locus">Caka_1228</name>
</gene>
<proteinExistence type="predicted"/>
<feature type="transmembrane region" description="Helical" evidence="1">
    <location>
        <begin position="406"/>
        <end position="430"/>
    </location>
</feature>
<dbReference type="STRING" id="583355.Caka_1228"/>
<dbReference type="Pfam" id="PF13559">
    <property type="entry name" value="DUF4129"/>
    <property type="match status" value="1"/>
</dbReference>
<keyword evidence="1" id="KW-0812">Transmembrane</keyword>
<feature type="transmembrane region" description="Helical" evidence="1">
    <location>
        <begin position="44"/>
        <end position="65"/>
    </location>
</feature>
<evidence type="ECO:0000256" key="1">
    <source>
        <dbReference type="SAM" id="Phobius"/>
    </source>
</evidence>
<feature type="domain" description="Protein-glutamine gamma-glutamyltransferase-like C-terminal" evidence="2">
    <location>
        <begin position="500"/>
        <end position="561"/>
    </location>
</feature>
<dbReference type="eggNOG" id="ENOG502ZBQ8">
    <property type="taxonomic scope" value="Bacteria"/>
</dbReference>
<dbReference type="OrthoDB" id="185465at2"/>
<feature type="transmembrane region" description="Helical" evidence="1">
    <location>
        <begin position="188"/>
        <end position="216"/>
    </location>
</feature>
<keyword evidence="1" id="KW-0472">Membrane</keyword>
<dbReference type="AlphaFoldDB" id="D5EII2"/>
<organism evidence="3 4">
    <name type="scientific">Coraliomargarita akajimensis (strain DSM 45221 / IAM 15411 / JCM 23193 / KCTC 12865 / 04OKA010-24)</name>
    <dbReference type="NCBI Taxonomy" id="583355"/>
    <lineage>
        <taxon>Bacteria</taxon>
        <taxon>Pseudomonadati</taxon>
        <taxon>Verrucomicrobiota</taxon>
        <taxon>Opitutia</taxon>
        <taxon>Puniceicoccales</taxon>
        <taxon>Coraliomargaritaceae</taxon>
        <taxon>Coraliomargarita</taxon>
    </lineage>
</organism>